<comment type="caution">
    <text evidence="3">The sequence shown here is derived from an EMBL/GenBank/DDBJ whole genome shotgun (WGS) entry which is preliminary data.</text>
</comment>
<dbReference type="InterPro" id="IPR014576">
    <property type="entry name" value="Pesterase_YhaO"/>
</dbReference>
<proteinExistence type="predicted"/>
<dbReference type="Gene3D" id="3.60.21.10">
    <property type="match status" value="1"/>
</dbReference>
<dbReference type="RefSeq" id="WP_230497714.1">
    <property type="nucleotide sequence ID" value="NZ_CAKJTG010000020.1"/>
</dbReference>
<accession>A0A9C7LC29</accession>
<dbReference type="InterPro" id="IPR004843">
    <property type="entry name" value="Calcineurin-like_PHP"/>
</dbReference>
<dbReference type="SUPFAM" id="SSF56300">
    <property type="entry name" value="Metallo-dependent phosphatases"/>
    <property type="match status" value="1"/>
</dbReference>
<dbReference type="Pfam" id="PF00149">
    <property type="entry name" value="Metallophos"/>
    <property type="match status" value="1"/>
</dbReference>
<gene>
    <name evidence="3" type="primary">yhaO</name>
    <name evidence="3" type="ORF">NEOCIP111885_03225</name>
</gene>
<protein>
    <submittedName>
        <fullName evidence="3">Metallophosphoesterase YhaO</fullName>
    </submittedName>
</protein>
<organism evidence="3 4">
    <name type="scientific">Pseudoneobacillus rhizosphaerae</name>
    <dbReference type="NCBI Taxonomy" id="2880968"/>
    <lineage>
        <taxon>Bacteria</taxon>
        <taxon>Bacillati</taxon>
        <taxon>Bacillota</taxon>
        <taxon>Bacilli</taxon>
        <taxon>Bacillales</taxon>
        <taxon>Bacillaceae</taxon>
        <taxon>Pseudoneobacillus</taxon>
    </lineage>
</organism>
<keyword evidence="4" id="KW-1185">Reference proteome</keyword>
<dbReference type="GO" id="GO:0016787">
    <property type="term" value="F:hydrolase activity"/>
    <property type="evidence" value="ECO:0007669"/>
    <property type="project" value="UniProtKB-KW"/>
</dbReference>
<evidence type="ECO:0000256" key="1">
    <source>
        <dbReference type="ARBA" id="ARBA00022801"/>
    </source>
</evidence>
<sequence length="403" mass="46475">MKQITFLHTADLHLDSPMVGLSKLPEKIYKRLLNSTFVALKRLVDAAIEKQVDFVIIAGDVYDGEDRSIRAQVKFRHEMERLAVHGIQVYLTHGNHDHLSGSWIHIPLPDNVFVFGGAVEHCIFTKENVTVNLYGFSYPRRQVFERKIDEFKKGANADFHIGILHGNEGGNSSHDNYAPFHVKDLIEKQFDYWALGHIHKRKILNDNPPIIYPGNIQGRHHKELGPKGCYIVTLSDSNCHLDWINTADVEWDSIEIDVQNLTSFQTIYHLCLEQLNISRNEQVNGKIVNLMLHNLKPFEGSVSILNGELLEILQENESEEENFVWVSSIRVEEEIQYDREFLKSEDGFVTELLNTIENYEQSNEALDPLFHHHQARKHISNLSDEDKEKLVAEAERILLQLLM</sequence>
<dbReference type="PANTHER" id="PTHR30337">
    <property type="entry name" value="COMPONENT OF ATP-DEPENDENT DSDNA EXONUCLEASE"/>
    <property type="match status" value="1"/>
</dbReference>
<name>A0A9C7LC29_9BACI</name>
<evidence type="ECO:0000313" key="3">
    <source>
        <dbReference type="EMBL" id="CAG9609483.1"/>
    </source>
</evidence>
<dbReference type="CDD" id="cd00840">
    <property type="entry name" value="MPP_Mre11_N"/>
    <property type="match status" value="1"/>
</dbReference>
<feature type="domain" description="Calcineurin-like phosphoesterase" evidence="2">
    <location>
        <begin position="5"/>
        <end position="200"/>
    </location>
</feature>
<dbReference type="InterPro" id="IPR041796">
    <property type="entry name" value="Mre11_N"/>
</dbReference>
<dbReference type="AlphaFoldDB" id="A0A9C7LC29"/>
<dbReference type="PIRSF" id="PIRSF033091">
    <property type="entry name" value="Pesterase_YhaO"/>
    <property type="match status" value="1"/>
</dbReference>
<dbReference type="InterPro" id="IPR050535">
    <property type="entry name" value="DNA_Repair-Maintenance_Comp"/>
</dbReference>
<keyword evidence="1" id="KW-0378">Hydrolase</keyword>
<reference evidence="3" key="1">
    <citation type="submission" date="2021-10" db="EMBL/GenBank/DDBJ databases">
        <authorList>
            <person name="Criscuolo A."/>
        </authorList>
    </citation>
    <scope>NUCLEOTIDE SEQUENCE</scope>
    <source>
        <strain evidence="3">CIP111885</strain>
    </source>
</reference>
<dbReference type="InterPro" id="IPR029052">
    <property type="entry name" value="Metallo-depent_PP-like"/>
</dbReference>
<dbReference type="EMBL" id="CAKJTG010000020">
    <property type="protein sequence ID" value="CAG9609483.1"/>
    <property type="molecule type" value="Genomic_DNA"/>
</dbReference>
<dbReference type="Proteomes" id="UP000789845">
    <property type="component" value="Unassembled WGS sequence"/>
</dbReference>
<evidence type="ECO:0000259" key="2">
    <source>
        <dbReference type="Pfam" id="PF00149"/>
    </source>
</evidence>
<dbReference type="PANTHER" id="PTHR30337:SF7">
    <property type="entry name" value="PHOSPHOESTERASE"/>
    <property type="match status" value="1"/>
</dbReference>
<evidence type="ECO:0000313" key="4">
    <source>
        <dbReference type="Proteomes" id="UP000789845"/>
    </source>
</evidence>